<dbReference type="SUPFAM" id="SSF142764">
    <property type="entry name" value="YgbK-like"/>
    <property type="match status" value="1"/>
</dbReference>
<dbReference type="InterPro" id="IPR031475">
    <property type="entry name" value="NBD_C"/>
</dbReference>
<name>A0ABV5B7D4_9BACL</name>
<gene>
    <name evidence="9" type="ORF">ACE3NQ_11855</name>
</gene>
<comment type="similarity">
    <text evidence="1">Belongs to the four-carbon acid sugar kinase family.</text>
</comment>
<evidence type="ECO:0000259" key="7">
    <source>
        <dbReference type="Pfam" id="PF07005"/>
    </source>
</evidence>
<keyword evidence="5" id="KW-0067">ATP-binding</keyword>
<dbReference type="Pfam" id="PF17042">
    <property type="entry name" value="NBD_C"/>
    <property type="match status" value="1"/>
</dbReference>
<dbReference type="Gene3D" id="3.40.50.10840">
    <property type="entry name" value="Putative sugar-binding, N-terminal domain"/>
    <property type="match status" value="1"/>
</dbReference>
<accession>A0ABV5B7D4</accession>
<dbReference type="GO" id="GO:0016301">
    <property type="term" value="F:kinase activity"/>
    <property type="evidence" value="ECO:0007669"/>
    <property type="project" value="UniProtKB-KW"/>
</dbReference>
<dbReference type="InterPro" id="IPR042213">
    <property type="entry name" value="NBD_C_sf"/>
</dbReference>
<dbReference type="RefSeq" id="WP_375525393.1">
    <property type="nucleotide sequence ID" value="NZ_JBHILM010000011.1"/>
</dbReference>
<evidence type="ECO:0000256" key="6">
    <source>
        <dbReference type="ARBA" id="ARBA00023277"/>
    </source>
</evidence>
<proteinExistence type="inferred from homology"/>
<evidence type="ECO:0000256" key="5">
    <source>
        <dbReference type="ARBA" id="ARBA00022840"/>
    </source>
</evidence>
<evidence type="ECO:0000313" key="9">
    <source>
        <dbReference type="EMBL" id="MFB5681608.1"/>
    </source>
</evidence>
<keyword evidence="3" id="KW-0547">Nucleotide-binding</keyword>
<evidence type="ECO:0000259" key="8">
    <source>
        <dbReference type="Pfam" id="PF17042"/>
    </source>
</evidence>
<comment type="caution">
    <text evidence="9">The sequence shown here is derived from an EMBL/GenBank/DDBJ whole genome shotgun (WGS) entry which is preliminary data.</text>
</comment>
<evidence type="ECO:0000256" key="2">
    <source>
        <dbReference type="ARBA" id="ARBA00022679"/>
    </source>
</evidence>
<dbReference type="Gene3D" id="3.40.980.20">
    <property type="entry name" value="Four-carbon acid sugar kinase, nucleotide binding domain"/>
    <property type="match status" value="1"/>
</dbReference>
<keyword evidence="4 9" id="KW-0418">Kinase</keyword>
<keyword evidence="2 9" id="KW-0808">Transferase</keyword>
<evidence type="ECO:0000256" key="4">
    <source>
        <dbReference type="ARBA" id="ARBA00022777"/>
    </source>
</evidence>
<dbReference type="InterPro" id="IPR037051">
    <property type="entry name" value="4-carb_acid_sugar_kinase_N_sf"/>
</dbReference>
<dbReference type="Pfam" id="PF07005">
    <property type="entry name" value="SBD_N"/>
    <property type="match status" value="1"/>
</dbReference>
<sequence length="457" mass="49822">MSSLLLAFYGDDFTGSTDAMEMLATRGYRTILFLDPPDPDELKRNYPDVDCIGIAGISRSLQSEEMEEELVPIFERLLAYRPSVVHYKVCSTFDSTPQIGSIGRVIDIGRSCFTNQQVTPVLAGAPPLARYTVFGQHFAAAGDAIHRLDRHPIMSVHPATPMDEADLRLHLEKQTDLPIGLMSVLDLEGGDEEVWQRFTDKKDSVILFDSLKQSDTMAAGKILWRLAQANTPLFVVGSSGVEHALTGVWESIPGLKRPVPDYTVNPATTDESNPIAVLSGSASDITRKQIEAAEKEGFVTIRLPLKDLWNMDTGEIALESMLDTTEKLLSAGKDVILYTAKGPHDPSIPEMKETLNSTGIQADKSGKLLGQLLGRIMKGIITRKCTRRFVVAGGDTSGFATKELGVSAMEIAAPVAPGAPLNRCYSCDPLVDGLELALKGGQLGQEDYFLRVKKELL</sequence>
<protein>
    <submittedName>
        <fullName evidence="9">Four-carbon acid sugar kinase family protein</fullName>
        <ecNumber evidence="9">2.7.1.-</ecNumber>
    </submittedName>
</protein>
<dbReference type="Proteomes" id="UP001580407">
    <property type="component" value="Unassembled WGS sequence"/>
</dbReference>
<evidence type="ECO:0000313" key="10">
    <source>
        <dbReference type="Proteomes" id="UP001580407"/>
    </source>
</evidence>
<evidence type="ECO:0000256" key="3">
    <source>
        <dbReference type="ARBA" id="ARBA00022741"/>
    </source>
</evidence>
<dbReference type="EMBL" id="JBHILM010000011">
    <property type="protein sequence ID" value="MFB5681608.1"/>
    <property type="molecule type" value="Genomic_DNA"/>
</dbReference>
<keyword evidence="6" id="KW-0119">Carbohydrate metabolism</keyword>
<dbReference type="InterPro" id="IPR010737">
    <property type="entry name" value="4-carb_acid_sugar_kinase_N"/>
</dbReference>
<keyword evidence="10" id="KW-1185">Reference proteome</keyword>
<reference evidence="9 10" key="1">
    <citation type="submission" date="2024-09" db="EMBL/GenBank/DDBJ databases">
        <authorList>
            <person name="Ruan L."/>
        </authorList>
    </citation>
    <scope>NUCLEOTIDE SEQUENCE [LARGE SCALE GENOMIC DNA]</scope>
    <source>
        <strain evidence="9 10">D33</strain>
    </source>
</reference>
<dbReference type="EC" id="2.7.1.-" evidence="9"/>
<organism evidence="9 10">
    <name type="scientific">Paenibacillus terreus</name>
    <dbReference type="NCBI Taxonomy" id="1387834"/>
    <lineage>
        <taxon>Bacteria</taxon>
        <taxon>Bacillati</taxon>
        <taxon>Bacillota</taxon>
        <taxon>Bacilli</taxon>
        <taxon>Bacillales</taxon>
        <taxon>Paenibacillaceae</taxon>
        <taxon>Paenibacillus</taxon>
    </lineage>
</organism>
<feature type="domain" description="Four-carbon acid sugar kinase nucleotide binding" evidence="8">
    <location>
        <begin position="276"/>
        <end position="449"/>
    </location>
</feature>
<feature type="domain" description="Four-carbon acid sugar kinase N-terminal" evidence="7">
    <location>
        <begin position="6"/>
        <end position="245"/>
    </location>
</feature>
<evidence type="ECO:0000256" key="1">
    <source>
        <dbReference type="ARBA" id="ARBA00005715"/>
    </source>
</evidence>